<protein>
    <submittedName>
        <fullName evidence="2">Uncharacterized protein</fullName>
    </submittedName>
</protein>
<dbReference type="VEuPathDB" id="VectorBase:GAUT010019"/>
<evidence type="ECO:0000313" key="3">
    <source>
        <dbReference type="Proteomes" id="UP000078200"/>
    </source>
</evidence>
<feature type="compositionally biased region" description="Polar residues" evidence="1">
    <location>
        <begin position="91"/>
        <end position="101"/>
    </location>
</feature>
<dbReference type="Proteomes" id="UP000078200">
    <property type="component" value="Unassembled WGS sequence"/>
</dbReference>
<organism evidence="2 3">
    <name type="scientific">Glossina austeni</name>
    <name type="common">Savannah tsetse fly</name>
    <dbReference type="NCBI Taxonomy" id="7395"/>
    <lineage>
        <taxon>Eukaryota</taxon>
        <taxon>Metazoa</taxon>
        <taxon>Ecdysozoa</taxon>
        <taxon>Arthropoda</taxon>
        <taxon>Hexapoda</taxon>
        <taxon>Insecta</taxon>
        <taxon>Pterygota</taxon>
        <taxon>Neoptera</taxon>
        <taxon>Endopterygota</taxon>
        <taxon>Diptera</taxon>
        <taxon>Brachycera</taxon>
        <taxon>Muscomorpha</taxon>
        <taxon>Hippoboscoidea</taxon>
        <taxon>Glossinidae</taxon>
        <taxon>Glossina</taxon>
    </lineage>
</organism>
<dbReference type="EnsemblMetazoa" id="GAUT010019-RA">
    <property type="protein sequence ID" value="GAUT010019-PA"/>
    <property type="gene ID" value="GAUT010019"/>
</dbReference>
<evidence type="ECO:0000313" key="2">
    <source>
        <dbReference type="EnsemblMetazoa" id="GAUT010019-PA"/>
    </source>
</evidence>
<accession>A0A1A9UN28</accession>
<feature type="region of interest" description="Disordered" evidence="1">
    <location>
        <begin position="82"/>
        <end position="101"/>
    </location>
</feature>
<proteinExistence type="predicted"/>
<sequence>MNHFIRHANISLQSDPDNLTLNRKNSENILLNAYAAEARWRPERDSHDLSMQEDRKADILNSVVHYSATEQHDVKKQLTDARGQKGGHTYFGNSLQRYRAT</sequence>
<dbReference type="AlphaFoldDB" id="A0A1A9UN28"/>
<keyword evidence="3" id="KW-1185">Reference proteome</keyword>
<reference evidence="2" key="1">
    <citation type="submission" date="2020-05" db="UniProtKB">
        <authorList>
            <consortium name="EnsemblMetazoa"/>
        </authorList>
    </citation>
    <scope>IDENTIFICATION</scope>
    <source>
        <strain evidence="2">TTRI</strain>
    </source>
</reference>
<name>A0A1A9UN28_GLOAU</name>
<evidence type="ECO:0000256" key="1">
    <source>
        <dbReference type="SAM" id="MobiDB-lite"/>
    </source>
</evidence>